<dbReference type="KEGG" id="apln:112904148"/>
<dbReference type="PANTHER" id="PTHR21398">
    <property type="entry name" value="AGAP007094-PA"/>
    <property type="match status" value="1"/>
</dbReference>
<dbReference type="InParanoid" id="A0A7F5R211"/>
<dbReference type="Proteomes" id="UP000192223">
    <property type="component" value="Unplaced"/>
</dbReference>
<dbReference type="AlphaFoldDB" id="A0A7F5R211"/>
<protein>
    <submittedName>
        <fullName evidence="2">Uncharacterized protein LOC112904148</fullName>
    </submittedName>
</protein>
<dbReference type="SMART" id="SM00718">
    <property type="entry name" value="DM4_12"/>
    <property type="match status" value="1"/>
</dbReference>
<reference evidence="2" key="1">
    <citation type="submission" date="2025-08" db="UniProtKB">
        <authorList>
            <consortium name="RefSeq"/>
        </authorList>
    </citation>
    <scope>IDENTIFICATION</scope>
    <source>
        <tissue evidence="2">Entire body</tissue>
    </source>
</reference>
<dbReference type="PANTHER" id="PTHR21398:SF4">
    <property type="entry name" value="AGAP002980-PA"/>
    <property type="match status" value="1"/>
</dbReference>
<gene>
    <name evidence="2" type="primary">LOC112904148</name>
</gene>
<name>A0A7F5R211_AGRPL</name>
<accession>A0A7F5R211</accession>
<dbReference type="RefSeq" id="XP_025829277.1">
    <property type="nucleotide sequence ID" value="XM_025973492.1"/>
</dbReference>
<dbReference type="OrthoDB" id="8186940at2759"/>
<sequence length="106" mass="12251">MDIIDNVGFNGRICLLKSICEIGQYPMHIEDTDSLLERIVHYLFTPSEDLVDDIDDDFLQDEANGEFFDQLLRAEFLGKTQGKCNKEFSECDISVISLFTKLFFTR</sequence>
<proteinExistence type="predicted"/>
<evidence type="ECO:0000313" key="2">
    <source>
        <dbReference type="RefSeq" id="XP_025829277.1"/>
    </source>
</evidence>
<dbReference type="Pfam" id="PF07841">
    <property type="entry name" value="DM4_12"/>
    <property type="match status" value="1"/>
</dbReference>
<organism evidence="1 2">
    <name type="scientific">Agrilus planipennis</name>
    <name type="common">Emerald ash borer</name>
    <name type="synonym">Agrilus marcopoli</name>
    <dbReference type="NCBI Taxonomy" id="224129"/>
    <lineage>
        <taxon>Eukaryota</taxon>
        <taxon>Metazoa</taxon>
        <taxon>Ecdysozoa</taxon>
        <taxon>Arthropoda</taxon>
        <taxon>Hexapoda</taxon>
        <taxon>Insecta</taxon>
        <taxon>Pterygota</taxon>
        <taxon>Neoptera</taxon>
        <taxon>Endopterygota</taxon>
        <taxon>Coleoptera</taxon>
        <taxon>Polyphaga</taxon>
        <taxon>Elateriformia</taxon>
        <taxon>Buprestoidea</taxon>
        <taxon>Buprestidae</taxon>
        <taxon>Agrilinae</taxon>
        <taxon>Agrilus</taxon>
    </lineage>
</organism>
<evidence type="ECO:0000313" key="1">
    <source>
        <dbReference type="Proteomes" id="UP000192223"/>
    </source>
</evidence>
<keyword evidence="1" id="KW-1185">Reference proteome</keyword>
<dbReference type="InterPro" id="IPR006631">
    <property type="entry name" value="DM4_12"/>
</dbReference>
<dbReference type="GeneID" id="112904148"/>